<evidence type="ECO:0000313" key="4">
    <source>
        <dbReference type="EMBL" id="KAG6464307.1"/>
    </source>
</evidence>
<dbReference type="GO" id="GO:0003677">
    <property type="term" value="F:DNA binding"/>
    <property type="evidence" value="ECO:0007669"/>
    <property type="project" value="InterPro"/>
</dbReference>
<dbReference type="EMBL" id="JH669141">
    <property type="protein sequence ID" value="KAG6464307.1"/>
    <property type="molecule type" value="Genomic_DNA"/>
</dbReference>
<dbReference type="InterPro" id="IPR036397">
    <property type="entry name" value="RNaseH_sf"/>
</dbReference>
<dbReference type="Gene3D" id="1.10.10.60">
    <property type="entry name" value="Homeodomain-like"/>
    <property type="match status" value="1"/>
</dbReference>
<feature type="domain" description="DDE-1" evidence="2">
    <location>
        <begin position="211"/>
        <end position="325"/>
    </location>
</feature>
<evidence type="ECO:0008006" key="6">
    <source>
        <dbReference type="Google" id="ProtNLM"/>
    </source>
</evidence>
<gene>
    <name evidence="4" type="ORF">O3G_MSEX014429</name>
</gene>
<dbReference type="PANTHER" id="PTHR19303">
    <property type="entry name" value="TRANSPOSON"/>
    <property type="match status" value="1"/>
</dbReference>
<dbReference type="Pfam" id="PF05225">
    <property type="entry name" value="HTH_psq"/>
    <property type="match status" value="1"/>
</dbReference>
<dbReference type="InterPro" id="IPR009057">
    <property type="entry name" value="Homeodomain-like_sf"/>
</dbReference>
<evidence type="ECO:0000259" key="2">
    <source>
        <dbReference type="Pfam" id="PF03184"/>
    </source>
</evidence>
<sequence length="338" mass="38954">MPRHYVRKTATKYNLEDLQKAIEDIKTNKISLGRASQIYSVPKTTIFDHLKKDVIRVPKTGRKPLFTEAQELELEDYILKCSKLFYGLTIKKVRKIVFQFAERNKLPHNFDKINKLAGKDWYYNFMKRHPRISLRRPEATSLNRINAFNKADVKVFYDNLKDIQNKHHIQPDKIFNVDETSISTVQKNSKILAERGEKQVGKATSAERGSTTTVVCAISAAGQYIPPFFIFKRKRMNALLLKGSNPNMVASVSDSGWINDSLFIDWLQHFISYAKPSLTNQVLLILDNHESHISLGAYNLCRDNGIIMLTLPPHTSHKLQPLDLTFFWTSEECILSRI</sequence>
<dbReference type="SUPFAM" id="SSF46689">
    <property type="entry name" value="Homeodomain-like"/>
    <property type="match status" value="1"/>
</dbReference>
<comment type="caution">
    <text evidence="4">The sequence shown here is derived from an EMBL/GenBank/DDBJ whole genome shotgun (WGS) entry which is preliminary data.</text>
</comment>
<proteinExistence type="predicted"/>
<protein>
    <recommendedName>
        <fullName evidence="6">HTH CENPB-type domain-containing protein</fullName>
    </recommendedName>
</protein>
<evidence type="ECO:0000313" key="5">
    <source>
        <dbReference type="Proteomes" id="UP000791440"/>
    </source>
</evidence>
<dbReference type="PANTHER" id="PTHR19303:SF74">
    <property type="entry name" value="POGO TRANSPOSABLE ELEMENT WITH KRAB DOMAIN"/>
    <property type="match status" value="1"/>
</dbReference>
<evidence type="ECO:0000256" key="1">
    <source>
        <dbReference type="ARBA" id="ARBA00004123"/>
    </source>
</evidence>
<dbReference type="Pfam" id="PF03184">
    <property type="entry name" value="DDE_1"/>
    <property type="match status" value="1"/>
</dbReference>
<reference evidence="4" key="2">
    <citation type="submission" date="2020-12" db="EMBL/GenBank/DDBJ databases">
        <authorList>
            <person name="Kanost M."/>
        </authorList>
    </citation>
    <scope>NUCLEOTIDE SEQUENCE</scope>
</reference>
<dbReference type="AlphaFoldDB" id="A0A921ZUD3"/>
<keyword evidence="5" id="KW-1185">Reference proteome</keyword>
<dbReference type="GO" id="GO:0005634">
    <property type="term" value="C:nucleus"/>
    <property type="evidence" value="ECO:0007669"/>
    <property type="project" value="UniProtKB-SubCell"/>
</dbReference>
<reference evidence="4" key="1">
    <citation type="journal article" date="2016" name="Insect Biochem. Mol. Biol.">
        <title>Multifaceted biological insights from a draft genome sequence of the tobacco hornworm moth, Manduca sexta.</title>
        <authorList>
            <person name="Kanost M.R."/>
            <person name="Arrese E.L."/>
            <person name="Cao X."/>
            <person name="Chen Y.R."/>
            <person name="Chellapilla S."/>
            <person name="Goldsmith M.R."/>
            <person name="Grosse-Wilde E."/>
            <person name="Heckel D.G."/>
            <person name="Herndon N."/>
            <person name="Jiang H."/>
            <person name="Papanicolaou A."/>
            <person name="Qu J."/>
            <person name="Soulages J.L."/>
            <person name="Vogel H."/>
            <person name="Walters J."/>
            <person name="Waterhouse R.M."/>
            <person name="Ahn S.J."/>
            <person name="Almeida F.C."/>
            <person name="An C."/>
            <person name="Aqrawi P."/>
            <person name="Bretschneider A."/>
            <person name="Bryant W.B."/>
            <person name="Bucks S."/>
            <person name="Chao H."/>
            <person name="Chevignon G."/>
            <person name="Christen J.M."/>
            <person name="Clarke D.F."/>
            <person name="Dittmer N.T."/>
            <person name="Ferguson L.C.F."/>
            <person name="Garavelou S."/>
            <person name="Gordon K.H.J."/>
            <person name="Gunaratna R.T."/>
            <person name="Han Y."/>
            <person name="Hauser F."/>
            <person name="He Y."/>
            <person name="Heidel-Fischer H."/>
            <person name="Hirsh A."/>
            <person name="Hu Y."/>
            <person name="Jiang H."/>
            <person name="Kalra D."/>
            <person name="Klinner C."/>
            <person name="Konig C."/>
            <person name="Kovar C."/>
            <person name="Kroll A.R."/>
            <person name="Kuwar S.S."/>
            <person name="Lee S.L."/>
            <person name="Lehman R."/>
            <person name="Li K."/>
            <person name="Li Z."/>
            <person name="Liang H."/>
            <person name="Lovelace S."/>
            <person name="Lu Z."/>
            <person name="Mansfield J.H."/>
            <person name="McCulloch K.J."/>
            <person name="Mathew T."/>
            <person name="Morton B."/>
            <person name="Muzny D.M."/>
            <person name="Neunemann D."/>
            <person name="Ongeri F."/>
            <person name="Pauchet Y."/>
            <person name="Pu L.L."/>
            <person name="Pyrousis I."/>
            <person name="Rao X.J."/>
            <person name="Redding A."/>
            <person name="Roesel C."/>
            <person name="Sanchez-Gracia A."/>
            <person name="Schaack S."/>
            <person name="Shukla A."/>
            <person name="Tetreau G."/>
            <person name="Wang Y."/>
            <person name="Xiong G.H."/>
            <person name="Traut W."/>
            <person name="Walsh T.K."/>
            <person name="Worley K.C."/>
            <person name="Wu D."/>
            <person name="Wu W."/>
            <person name="Wu Y.Q."/>
            <person name="Zhang X."/>
            <person name="Zou Z."/>
            <person name="Zucker H."/>
            <person name="Briscoe A.D."/>
            <person name="Burmester T."/>
            <person name="Clem R.J."/>
            <person name="Feyereisen R."/>
            <person name="Grimmelikhuijzen C.J.P."/>
            <person name="Hamodrakas S.J."/>
            <person name="Hansson B.S."/>
            <person name="Huguet E."/>
            <person name="Jermiin L.S."/>
            <person name="Lan Q."/>
            <person name="Lehman H.K."/>
            <person name="Lorenzen M."/>
            <person name="Merzendorfer H."/>
            <person name="Michalopoulos I."/>
            <person name="Morton D.B."/>
            <person name="Muthukrishnan S."/>
            <person name="Oakeshott J.G."/>
            <person name="Palmer W."/>
            <person name="Park Y."/>
            <person name="Passarelli A.L."/>
            <person name="Rozas J."/>
            <person name="Schwartz L.M."/>
            <person name="Smith W."/>
            <person name="Southgate A."/>
            <person name="Vilcinskas A."/>
            <person name="Vogt R."/>
            <person name="Wang P."/>
            <person name="Werren J."/>
            <person name="Yu X.Q."/>
            <person name="Zhou J.J."/>
            <person name="Brown S.J."/>
            <person name="Scherer S.E."/>
            <person name="Richards S."/>
            <person name="Blissard G.W."/>
        </authorList>
    </citation>
    <scope>NUCLEOTIDE SEQUENCE</scope>
</reference>
<dbReference type="InterPro" id="IPR004875">
    <property type="entry name" value="DDE_SF_endonuclease_dom"/>
</dbReference>
<dbReference type="Proteomes" id="UP000791440">
    <property type="component" value="Unassembled WGS sequence"/>
</dbReference>
<comment type="subcellular location">
    <subcellularLocation>
        <location evidence="1">Nucleus</location>
    </subcellularLocation>
</comment>
<dbReference type="InterPro" id="IPR007889">
    <property type="entry name" value="HTH_Psq"/>
</dbReference>
<dbReference type="InterPro" id="IPR050863">
    <property type="entry name" value="CenT-Element_Derived"/>
</dbReference>
<dbReference type="Gene3D" id="3.30.420.10">
    <property type="entry name" value="Ribonuclease H-like superfamily/Ribonuclease H"/>
    <property type="match status" value="1"/>
</dbReference>
<evidence type="ECO:0000259" key="3">
    <source>
        <dbReference type="Pfam" id="PF05225"/>
    </source>
</evidence>
<accession>A0A921ZUD3</accession>
<feature type="domain" description="HTH psq-type" evidence="3">
    <location>
        <begin position="16"/>
        <end position="51"/>
    </location>
</feature>
<name>A0A921ZUD3_MANSE</name>
<organism evidence="4 5">
    <name type="scientific">Manduca sexta</name>
    <name type="common">Tobacco hawkmoth</name>
    <name type="synonym">Tobacco hornworm</name>
    <dbReference type="NCBI Taxonomy" id="7130"/>
    <lineage>
        <taxon>Eukaryota</taxon>
        <taxon>Metazoa</taxon>
        <taxon>Ecdysozoa</taxon>
        <taxon>Arthropoda</taxon>
        <taxon>Hexapoda</taxon>
        <taxon>Insecta</taxon>
        <taxon>Pterygota</taxon>
        <taxon>Neoptera</taxon>
        <taxon>Endopterygota</taxon>
        <taxon>Lepidoptera</taxon>
        <taxon>Glossata</taxon>
        <taxon>Ditrysia</taxon>
        <taxon>Bombycoidea</taxon>
        <taxon>Sphingidae</taxon>
        <taxon>Sphinginae</taxon>
        <taxon>Sphingini</taxon>
        <taxon>Manduca</taxon>
    </lineage>
</organism>